<dbReference type="PROSITE" id="PS00061">
    <property type="entry name" value="ADH_SHORT"/>
    <property type="match status" value="1"/>
</dbReference>
<protein>
    <submittedName>
        <fullName evidence="4">Glucose 1-dehydrogenase</fullName>
        <ecNumber evidence="4">1.1.1.47</ecNumber>
    </submittedName>
</protein>
<dbReference type="PANTHER" id="PTHR42760">
    <property type="entry name" value="SHORT-CHAIN DEHYDROGENASES/REDUCTASES FAMILY MEMBER"/>
    <property type="match status" value="1"/>
</dbReference>
<dbReference type="Proteomes" id="UP000519023">
    <property type="component" value="Unassembled WGS sequence"/>
</dbReference>
<dbReference type="SUPFAM" id="SSF51735">
    <property type="entry name" value="NAD(P)-binding Rossmann-fold domains"/>
    <property type="match status" value="1"/>
</dbReference>
<dbReference type="Pfam" id="PF13561">
    <property type="entry name" value="adh_short_C2"/>
    <property type="match status" value="1"/>
</dbReference>
<proteinExistence type="inferred from homology"/>
<organism evidence="4 5">
    <name type="scientific">Sphingobium psychrophilum</name>
    <dbReference type="NCBI Taxonomy" id="2728834"/>
    <lineage>
        <taxon>Bacteria</taxon>
        <taxon>Pseudomonadati</taxon>
        <taxon>Pseudomonadota</taxon>
        <taxon>Alphaproteobacteria</taxon>
        <taxon>Sphingomonadales</taxon>
        <taxon>Sphingomonadaceae</taxon>
        <taxon>Sphingobium</taxon>
    </lineage>
</organism>
<dbReference type="FunFam" id="3.40.50.720:FF:000084">
    <property type="entry name" value="Short-chain dehydrogenase reductase"/>
    <property type="match status" value="1"/>
</dbReference>
<gene>
    <name evidence="4" type="ORF">HHL08_00485</name>
</gene>
<dbReference type="PRINTS" id="PR00081">
    <property type="entry name" value="GDHRDH"/>
</dbReference>
<dbReference type="AlphaFoldDB" id="A0A7X9ZRY9"/>
<keyword evidence="2 4" id="KW-0560">Oxidoreductase</keyword>
<dbReference type="InterPro" id="IPR020904">
    <property type="entry name" value="Sc_DH/Rdtase_CS"/>
</dbReference>
<comment type="catalytic activity">
    <reaction evidence="3">
        <text>2,5-dichlorocyclohexa-2,5-dien-1,4-diol + NAD(+) = 2,5-dichlorohydroquinone + NADH + H(+)</text>
        <dbReference type="Rhea" id="RHEA:15741"/>
        <dbReference type="ChEBI" id="CHEBI:15378"/>
        <dbReference type="ChEBI" id="CHEBI:27545"/>
        <dbReference type="ChEBI" id="CHEBI:28975"/>
        <dbReference type="ChEBI" id="CHEBI:57540"/>
        <dbReference type="ChEBI" id="CHEBI:57945"/>
    </reaction>
</comment>
<dbReference type="PANTHER" id="PTHR42760:SF133">
    <property type="entry name" value="3-OXOACYL-[ACYL-CARRIER-PROTEIN] REDUCTASE"/>
    <property type="match status" value="1"/>
</dbReference>
<evidence type="ECO:0000313" key="5">
    <source>
        <dbReference type="Proteomes" id="UP000519023"/>
    </source>
</evidence>
<comment type="caution">
    <text evidence="4">The sequence shown here is derived from an EMBL/GenBank/DDBJ whole genome shotgun (WGS) entry which is preliminary data.</text>
</comment>
<keyword evidence="5" id="KW-1185">Reference proteome</keyword>
<dbReference type="InterPro" id="IPR036291">
    <property type="entry name" value="NAD(P)-bd_dom_sf"/>
</dbReference>
<dbReference type="GO" id="GO:0047936">
    <property type="term" value="F:glucose 1-dehydrogenase [NAD(P)+] activity"/>
    <property type="evidence" value="ECO:0007669"/>
    <property type="project" value="UniProtKB-EC"/>
</dbReference>
<evidence type="ECO:0000256" key="2">
    <source>
        <dbReference type="ARBA" id="ARBA00023002"/>
    </source>
</evidence>
<dbReference type="Gene3D" id="3.40.50.720">
    <property type="entry name" value="NAD(P)-binding Rossmann-like Domain"/>
    <property type="match status" value="1"/>
</dbReference>
<evidence type="ECO:0000256" key="1">
    <source>
        <dbReference type="ARBA" id="ARBA00006484"/>
    </source>
</evidence>
<dbReference type="InterPro" id="IPR002347">
    <property type="entry name" value="SDR_fam"/>
</dbReference>
<sequence length="252" mass="26185">MGENMGRLTGKTAIITGAARGMGASHARLFVQEGANVVLTDRNVDGGQALATELGDAATFVAHDVTQPASWADVVAAAVDAHGTIDILVNNAGILGPMATTIDLTEEGYDQVCAINQHSVFYGMKAVLPVMVKAGRGSIVNISSIAGMAANYGFPSLAYVASKFAVRGMTKATAMEYGKHNIRVNSVHPGFIQTPMMVEATDEVGGDALAQIPLGRIAEPIEVSNLVLFLASDESSYITGAEHLVDAGMLAH</sequence>
<dbReference type="EMBL" id="JABBFV010000001">
    <property type="protein sequence ID" value="NML08634.1"/>
    <property type="molecule type" value="Genomic_DNA"/>
</dbReference>
<name>A0A7X9ZRY9_9SPHN</name>
<evidence type="ECO:0000313" key="4">
    <source>
        <dbReference type="EMBL" id="NML08634.1"/>
    </source>
</evidence>
<dbReference type="PRINTS" id="PR00080">
    <property type="entry name" value="SDRFAMILY"/>
</dbReference>
<dbReference type="NCBIfam" id="NF005559">
    <property type="entry name" value="PRK07231.1"/>
    <property type="match status" value="1"/>
</dbReference>
<dbReference type="EC" id="1.1.1.47" evidence="4"/>
<accession>A0A7X9ZRY9</accession>
<reference evidence="4 5" key="1">
    <citation type="submission" date="2020-04" db="EMBL/GenBank/DDBJ databases">
        <title>Sphingobium sp. AR-3-1 isolated from Arctic soil.</title>
        <authorList>
            <person name="Dahal R.H."/>
            <person name="Chaudhary D.K."/>
        </authorList>
    </citation>
    <scope>NUCLEOTIDE SEQUENCE [LARGE SCALE GENOMIC DNA]</scope>
    <source>
        <strain evidence="4 5">AR-3-1</strain>
    </source>
</reference>
<evidence type="ECO:0000256" key="3">
    <source>
        <dbReference type="ARBA" id="ARBA00051383"/>
    </source>
</evidence>
<comment type="similarity">
    <text evidence="1">Belongs to the short-chain dehydrogenases/reductases (SDR) family.</text>
</comment>